<proteinExistence type="predicted"/>
<dbReference type="InterPro" id="IPR008278">
    <property type="entry name" value="4-PPantetheinyl_Trfase_dom"/>
</dbReference>
<dbReference type="GO" id="GO:0008897">
    <property type="term" value="F:holo-[acyl-carrier-protein] synthase activity"/>
    <property type="evidence" value="ECO:0007669"/>
    <property type="project" value="InterPro"/>
</dbReference>
<keyword evidence="1" id="KW-0596">Phosphopantetheine</keyword>
<evidence type="ECO:0000313" key="6">
    <source>
        <dbReference type="EMBL" id="MCS0494082.1"/>
    </source>
</evidence>
<evidence type="ECO:0000256" key="3">
    <source>
        <dbReference type="ARBA" id="ARBA00022679"/>
    </source>
</evidence>
<dbReference type="Pfam" id="PF00109">
    <property type="entry name" value="ketoacyl-synt"/>
    <property type="match status" value="1"/>
</dbReference>
<dbReference type="InterPro" id="IPR014043">
    <property type="entry name" value="Acyl_transferase_dom"/>
</dbReference>
<dbReference type="InterPro" id="IPR016035">
    <property type="entry name" value="Acyl_Trfase/lysoPLipase"/>
</dbReference>
<dbReference type="InterPro" id="IPR014030">
    <property type="entry name" value="Ketoacyl_synth_N"/>
</dbReference>
<dbReference type="Gene3D" id="3.40.47.10">
    <property type="match status" value="1"/>
</dbReference>
<feature type="domain" description="Ketosynthase family 3 (KS3)" evidence="5">
    <location>
        <begin position="13"/>
        <end position="469"/>
    </location>
</feature>
<dbReference type="GO" id="GO:0006633">
    <property type="term" value="P:fatty acid biosynthetic process"/>
    <property type="evidence" value="ECO:0007669"/>
    <property type="project" value="InterPro"/>
</dbReference>
<dbReference type="RefSeq" id="WP_258731028.1">
    <property type="nucleotide sequence ID" value="NZ_JANTHZ010000001.1"/>
</dbReference>
<gene>
    <name evidence="6" type="ORF">NVS89_03160</name>
</gene>
<dbReference type="Gene3D" id="3.30.70.250">
    <property type="entry name" value="Malonyl-CoA ACP transacylase, ACP-binding"/>
    <property type="match status" value="1"/>
</dbReference>
<dbReference type="Gene3D" id="3.40.366.10">
    <property type="entry name" value="Malonyl-Coenzyme A Acyl Carrier Protein, domain 2"/>
    <property type="match status" value="1"/>
</dbReference>
<dbReference type="InterPro" id="IPR001227">
    <property type="entry name" value="Ac_transferase_dom_sf"/>
</dbReference>
<feature type="coiled-coil region" evidence="4">
    <location>
        <begin position="536"/>
        <end position="563"/>
    </location>
</feature>
<dbReference type="SUPFAM" id="SSF53901">
    <property type="entry name" value="Thiolase-like"/>
    <property type="match status" value="1"/>
</dbReference>
<keyword evidence="7" id="KW-1185">Reference proteome</keyword>
<dbReference type="SUPFAM" id="SSF56214">
    <property type="entry name" value="4'-phosphopantetheinyl transferase"/>
    <property type="match status" value="2"/>
</dbReference>
<keyword evidence="4" id="KW-0175">Coiled coil</keyword>
<keyword evidence="3" id="KW-0808">Transferase</keyword>
<keyword evidence="6" id="KW-0012">Acyltransferase</keyword>
<dbReference type="Pfam" id="PF02801">
    <property type="entry name" value="Ketoacyl-synt_C"/>
    <property type="match status" value="1"/>
</dbReference>
<comment type="caution">
    <text evidence="6">The sequence shown here is derived from an EMBL/GenBank/DDBJ whole genome shotgun (WGS) entry which is preliminary data.</text>
</comment>
<dbReference type="GO" id="GO:0000287">
    <property type="term" value="F:magnesium ion binding"/>
    <property type="evidence" value="ECO:0007669"/>
    <property type="project" value="InterPro"/>
</dbReference>
<dbReference type="PROSITE" id="PS00606">
    <property type="entry name" value="KS3_1"/>
    <property type="match status" value="1"/>
</dbReference>
<dbReference type="InterPro" id="IPR014031">
    <property type="entry name" value="Ketoacyl_synth_C"/>
</dbReference>
<dbReference type="GO" id="GO:0004315">
    <property type="term" value="F:3-oxoacyl-[acyl-carrier-protein] synthase activity"/>
    <property type="evidence" value="ECO:0007669"/>
    <property type="project" value="InterPro"/>
</dbReference>
<dbReference type="Proteomes" id="UP001151088">
    <property type="component" value="Unassembled WGS sequence"/>
</dbReference>
<evidence type="ECO:0000256" key="2">
    <source>
        <dbReference type="ARBA" id="ARBA00022553"/>
    </source>
</evidence>
<keyword evidence="2" id="KW-0597">Phosphoprotein</keyword>
<dbReference type="SMART" id="SM00825">
    <property type="entry name" value="PKS_KS"/>
    <property type="match status" value="1"/>
</dbReference>
<dbReference type="SUPFAM" id="SSF52151">
    <property type="entry name" value="FabD/lysophospholipase-like"/>
    <property type="match status" value="1"/>
</dbReference>
<evidence type="ECO:0000313" key="7">
    <source>
        <dbReference type="Proteomes" id="UP001151088"/>
    </source>
</evidence>
<dbReference type="Pfam" id="PF14765">
    <property type="entry name" value="PS-DH"/>
    <property type="match status" value="1"/>
</dbReference>
<dbReference type="InterPro" id="IPR049551">
    <property type="entry name" value="PKS_DH_C"/>
</dbReference>
<organism evidence="6 7">
    <name type="scientific">Ancylobacter mangrovi</name>
    <dbReference type="NCBI Taxonomy" id="2972472"/>
    <lineage>
        <taxon>Bacteria</taxon>
        <taxon>Pseudomonadati</taxon>
        <taxon>Pseudomonadota</taxon>
        <taxon>Alphaproteobacteria</taxon>
        <taxon>Hyphomicrobiales</taxon>
        <taxon>Xanthobacteraceae</taxon>
        <taxon>Ancylobacter</taxon>
    </lineage>
</organism>
<dbReference type="Pfam" id="PF01648">
    <property type="entry name" value="ACPS"/>
    <property type="match status" value="1"/>
</dbReference>
<dbReference type="Pfam" id="PF16197">
    <property type="entry name" value="KAsynt_C_assoc"/>
    <property type="match status" value="1"/>
</dbReference>
<dbReference type="PANTHER" id="PTHR43074:SF1">
    <property type="entry name" value="BETA-KETOACYL SYNTHASE FAMILY PROTEIN-RELATED"/>
    <property type="match status" value="1"/>
</dbReference>
<evidence type="ECO:0000256" key="4">
    <source>
        <dbReference type="SAM" id="Coils"/>
    </source>
</evidence>
<reference evidence="6" key="1">
    <citation type="submission" date="2022-08" db="EMBL/GenBank/DDBJ databases">
        <authorList>
            <person name="Li F."/>
        </authorList>
    </citation>
    <scope>NUCLEOTIDE SEQUENCE</scope>
    <source>
        <strain evidence="6">MQZ15Z-1</strain>
    </source>
</reference>
<dbReference type="InterPro" id="IPR042104">
    <property type="entry name" value="PKS_dehydratase_sf"/>
</dbReference>
<name>A0A9X2P890_9HYPH</name>
<dbReference type="InterPro" id="IPR052568">
    <property type="entry name" value="PKS-FAS_Synthase"/>
</dbReference>
<dbReference type="Pfam" id="PF00698">
    <property type="entry name" value="Acyl_transf_1"/>
    <property type="match status" value="1"/>
</dbReference>
<dbReference type="InterPro" id="IPR037143">
    <property type="entry name" value="4-PPantetheinyl_Trfase_dom_sf"/>
</dbReference>
<dbReference type="InterPro" id="IPR018201">
    <property type="entry name" value="Ketoacyl_synth_AS"/>
</dbReference>
<protein>
    <submittedName>
        <fullName evidence="6">Acyltransferase domain-containing protein</fullName>
    </submittedName>
</protein>
<sequence length="1591" mass="167401">MLMQTAKPEDGSDGDIAIVGISCVFPGAEGPDAFFANILRGEEQVREPQPDWDAARYLAGAGPTRITTSAGGYLGDLFRFDPTEFGIMPSSVDGSEPDQFMALKAARAALADAGYLGEGHDHTNSGIILGHSTYLHRGNANVVQHGIVVDQMVSLIGSLLPEADGQALETLKAALVAKLPPFNADIAPGLVPNVMTGRIANKLDLRGPNYIIDAACASSLLAVNIAMEELRSGRSDLMLAGGVNAALPAEVYMVFTQLGALSKRGRVRPFSSGGDGTLLGEGLGMVALKRLEDARAAGDKIYAVVKAVGQSSDGRGSGLLAPRLEGEILAMRRALDISGVDPASIGLVEAHGTGIPLGDRTEITALREVFGARLEGLPRTALGSVKSMIGHCIPAAGMAGLIKAAMALHHKVLPPTLCDEVNPELGIETTRLYVNTAARPWVQPMGAKRRAAVNAFGFGGINSHAVLEEAPPSAAPPRPRALSAELVVLAGETPEALAGSVDALLAALDGPLAGASLAAIGAALAERAAGAGPARLAVVASTVEELKDRLAKARARVAAGKSTLNGRGNAFFSPAPVEGRLAFVFPGEGCQYQGMLAGVLTAFPEAREWFDFWDGLFGDARGFRPSDCIFPPPTTLDPAWGARLEEALFGLELGSESVFVASQAMLAVTRTVGLEPDAMLGHSSGEHSALRAAGVFGSEDWAGLEHNIRELNRLYKGMEGAGHAEGGALLTVGAVPRERMLALADGGGVHLALDNCRQQTVLYGDRARLEAIASELGREGGLCAFLPFDRPYHTPLFAPVAEMVEGTYRDMGFHAPRVPVYSCATAAPMPDEPVAIEALAAEQWRSRVRFTETIERMYADGFRTFIEVGPSANLTGFIDNILQGTQGETLAIALDSRRRAGLGQMLSAFGRIWASGRGLDIGALYARRGVVPADLDAARAPLQRERVLPNTLPMMRFAPDEISQLRQALLPTGPAEAPAAIGAPADLQPVADAVSAREGAEAVLMGHFALMQQFLDTQADVLRAAVAGAGWSAGEAEAQEGPAAYPFLQALIEDGPDRLVASCDVDALADTYVRDHVLYASTVSDLDPDLAALPVVPLAVSLEMLAEVASALDGRGEAPARLEKVRAHNWVALDEGWRRLVLTATLLPSSADERRFAASVAAEDGSPLVDAEVVFAPHAMAGEVAPLSAPRPPEWRDEDLYTTGMFHGPLYHSIDGLTAWNEHGLDARLADTPLEGFFRAGEWPGLLLNPVLLDAIGHVTAFWIAQGFGTDFSSFPSRIERIDLPGGGREDTGGGRIGGRMAFESGEGGARFLSGDFSAVDAEGRLLFRATGWRDRFFDVPHRFCRARWQPRDNFYGEDVTAAFSGPFPEGAIAWSVPAFPAGFLDDAGGIWRRVIAHTVLGAEERVEWAALPPNPRRRSDWLMGRIAIKESVRTYWAGLTGTLLLPADIVVRTLEDGRPVVSGEGLELFGAPPEVSVSHVDGEAFATVAPAGTGVGADLERRGRAGLADILAGGFSEAERAAIPPEMVPLAWCAKEAAAKALGTGFAHAPLSFTVRALAPGGAMVDGPGVAGIPVALAEQDGSIWAAAFL</sequence>
<dbReference type="InterPro" id="IPR020841">
    <property type="entry name" value="PKS_Beta-ketoAc_synthase_dom"/>
</dbReference>
<evidence type="ECO:0000259" key="5">
    <source>
        <dbReference type="PROSITE" id="PS52004"/>
    </source>
</evidence>
<dbReference type="PROSITE" id="PS52004">
    <property type="entry name" value="KS3_2"/>
    <property type="match status" value="1"/>
</dbReference>
<accession>A0A9X2P890</accession>
<dbReference type="PANTHER" id="PTHR43074">
    <property type="entry name" value="OMEGA-3 POLYUNSATURATED FATTY ACID SYNTHASE PFAB-RELATED"/>
    <property type="match status" value="1"/>
</dbReference>
<dbReference type="Gene3D" id="3.90.470.20">
    <property type="entry name" value="4'-phosphopantetheinyl transferase domain"/>
    <property type="match status" value="1"/>
</dbReference>
<dbReference type="SMART" id="SM00827">
    <property type="entry name" value="PKS_AT"/>
    <property type="match status" value="1"/>
</dbReference>
<dbReference type="Gene3D" id="3.10.129.110">
    <property type="entry name" value="Polyketide synthase dehydratase"/>
    <property type="match status" value="1"/>
</dbReference>
<dbReference type="InterPro" id="IPR016039">
    <property type="entry name" value="Thiolase-like"/>
</dbReference>
<dbReference type="EMBL" id="JANTHZ010000001">
    <property type="protein sequence ID" value="MCS0494082.1"/>
    <property type="molecule type" value="Genomic_DNA"/>
</dbReference>
<dbReference type="InterPro" id="IPR032821">
    <property type="entry name" value="PKS_assoc"/>
</dbReference>
<evidence type="ECO:0000256" key="1">
    <source>
        <dbReference type="ARBA" id="ARBA00022450"/>
    </source>
</evidence>
<dbReference type="CDD" id="cd00833">
    <property type="entry name" value="PKS"/>
    <property type="match status" value="1"/>
</dbReference>